<accession>A0A6L2M3Y2</accession>
<reference evidence="1" key="1">
    <citation type="journal article" date="2019" name="Sci. Rep.">
        <title>Draft genome of Tanacetum cinerariifolium, the natural source of mosquito coil.</title>
        <authorList>
            <person name="Yamashiro T."/>
            <person name="Shiraishi A."/>
            <person name="Satake H."/>
            <person name="Nakayama K."/>
        </authorList>
    </citation>
    <scope>NUCLEOTIDE SEQUENCE</scope>
</reference>
<proteinExistence type="predicted"/>
<name>A0A6L2M3Y2_TANCI</name>
<sequence length="555" mass="64284">MGLVDQEVNVPITFKNNVVPKKTRSLTVADNIIEETVAVELAKSISLEDQLHQQCPIVEDLDAQLLLDFHKGFKASRLESLKQEKQLVAGEGSSAAHSIYTMSLKIFQQPTIKQHKILPVQTLMKKEMMKLMILTVLIWIYLRINPKEMTMLKDWNVRVQQVYRTTQIYIPGSHGHDQEDILADQPQDQEDLYVQERPNAGWFTKKSGSSDAAKRRTTWLDLLLKLDIDQNENHILRPSTVAIAKKLKELIRKDKLTIADLEAVSIEAQWNTGEGDVSKPRSFISHMSKSTKPHLSFYNNDFYYLVSLSTGEKYATYLTKHFAARQNKEIHYWEDERQYFFKVEINNRTPGKVYFDKRIISVVRVVVKRKWGYGFLSSIVVMISDKQEYTISYADLPRLNLNDIEDITVIKNKVKDVHLGVESYQRTLNLTKPKLYFEGINDMIPYAIFGADKGVVYLNKHNRRSLMKLNEVHKFYDGTLMKIQENLLEMVTKNNLGRGNKRLKGCDWNENDIKRSKEILDRIDQVMKRREQLLGKKNTSRVPARCSGGYPVIKV</sequence>
<dbReference type="EMBL" id="BKCJ010005694">
    <property type="protein sequence ID" value="GEU68149.1"/>
    <property type="molecule type" value="Genomic_DNA"/>
</dbReference>
<comment type="caution">
    <text evidence="1">The sequence shown here is derived from an EMBL/GenBank/DDBJ whole genome shotgun (WGS) entry which is preliminary data.</text>
</comment>
<dbReference type="AlphaFoldDB" id="A0A6L2M3Y2"/>
<organism evidence="1">
    <name type="scientific">Tanacetum cinerariifolium</name>
    <name type="common">Dalmatian daisy</name>
    <name type="synonym">Chrysanthemum cinerariifolium</name>
    <dbReference type="NCBI Taxonomy" id="118510"/>
    <lineage>
        <taxon>Eukaryota</taxon>
        <taxon>Viridiplantae</taxon>
        <taxon>Streptophyta</taxon>
        <taxon>Embryophyta</taxon>
        <taxon>Tracheophyta</taxon>
        <taxon>Spermatophyta</taxon>
        <taxon>Magnoliopsida</taxon>
        <taxon>eudicotyledons</taxon>
        <taxon>Gunneridae</taxon>
        <taxon>Pentapetalae</taxon>
        <taxon>asterids</taxon>
        <taxon>campanulids</taxon>
        <taxon>Asterales</taxon>
        <taxon>Asteraceae</taxon>
        <taxon>Asteroideae</taxon>
        <taxon>Anthemideae</taxon>
        <taxon>Anthemidinae</taxon>
        <taxon>Tanacetum</taxon>
    </lineage>
</organism>
<evidence type="ECO:0000313" key="1">
    <source>
        <dbReference type="EMBL" id="GEU68149.1"/>
    </source>
</evidence>
<gene>
    <name evidence="1" type="ORF">Tci_040127</name>
</gene>
<protein>
    <submittedName>
        <fullName evidence="1">Uncharacterized protein</fullName>
    </submittedName>
</protein>